<dbReference type="Proteomes" id="UP000309561">
    <property type="component" value="Unassembled WGS sequence"/>
</dbReference>
<name>A0A4U2Z6G0_9BACT</name>
<evidence type="ECO:0000259" key="1">
    <source>
        <dbReference type="Pfam" id="PF22546"/>
    </source>
</evidence>
<dbReference type="Pfam" id="PF22546">
    <property type="entry name" value="2CompART"/>
    <property type="match status" value="1"/>
</dbReference>
<dbReference type="InterPro" id="IPR054775">
    <property type="entry name" value="2CompART"/>
</dbReference>
<organism evidence="2 3">
    <name type="scientific">Sulfurimonas crateris</name>
    <dbReference type="NCBI Taxonomy" id="2574727"/>
    <lineage>
        <taxon>Bacteria</taxon>
        <taxon>Pseudomonadati</taxon>
        <taxon>Campylobacterota</taxon>
        <taxon>Epsilonproteobacteria</taxon>
        <taxon>Campylobacterales</taxon>
        <taxon>Sulfurimonadaceae</taxon>
        <taxon>Sulfurimonas</taxon>
    </lineage>
</organism>
<proteinExistence type="predicted"/>
<evidence type="ECO:0000313" key="3">
    <source>
        <dbReference type="Proteomes" id="UP000309561"/>
    </source>
</evidence>
<reference evidence="2 3" key="1">
    <citation type="submission" date="2019-04" db="EMBL/GenBank/DDBJ databases">
        <title>Sulfurimonas crateris sp. nov. a facultative anaerobic sulfur-oxidizing chemolithautotrophic bacterium isolated from a terrestrial mud vulcano.</title>
        <authorList>
            <person name="Ratnikova N.M."/>
            <person name="Slobodkin A.I."/>
            <person name="Merkel A.Y."/>
            <person name="Novikov A."/>
            <person name="Bonch-Osmolovskaya E.A."/>
            <person name="Slobodkina G.B."/>
        </authorList>
    </citation>
    <scope>NUCLEOTIDE SEQUENCE [LARGE SCALE GENOMIC DNA]</scope>
    <source>
        <strain evidence="2 3">SN118</strain>
    </source>
</reference>
<comment type="caution">
    <text evidence="2">The sequence shown here is derived from an EMBL/GenBank/DDBJ whole genome shotgun (WGS) entry which is preliminary data.</text>
</comment>
<keyword evidence="3" id="KW-1185">Reference proteome</keyword>
<evidence type="ECO:0000313" key="2">
    <source>
        <dbReference type="EMBL" id="TKI69040.1"/>
    </source>
</evidence>
<gene>
    <name evidence="2" type="ORF">FCU45_08755</name>
</gene>
<sequence>MYLLQINRIKLQDYIQRGLIVPDKYLDENKEIDTQSKNPNFLVVSDGYIKELDEYQILLELIFTDEEKKRLQEVDGIYYFDFPLPITRIKKVYVQNQQIIKHIDVQIQNGENGFLPKNLFSVYLKNKKPIFEQREYKPLQDDIAIDNFEEQIRVFDKRMGMFAFMKNSEVYYCDDVSKIANYSERYFSTLSKLLEKPLDDKIFEELNILKQNEEFKKLLYSTAQIDKEFIIKESQKIEDSELKSIFLEMISPTGTRKALKSLLEKNDIEHYLIGLVYYFRQKDSNKKDNFKIDIKSLIPYEVAEISLAILGIYFGYTILRSEEKVEIKDKYFKKLFKKDKLNMKFTLESKLDYITIETIYDYCFKDKIKGYEYEYLPYPNQPKSVKITQNKNYGVKRETYFDTEYITIEKFKIKRQKVFLK</sequence>
<accession>A0A4U2Z6G0</accession>
<dbReference type="EMBL" id="SZPX01000006">
    <property type="protein sequence ID" value="TKI69040.1"/>
    <property type="molecule type" value="Genomic_DNA"/>
</dbReference>
<feature type="domain" description="2-Component system ADP-ribosyltransferase" evidence="1">
    <location>
        <begin position="2"/>
        <end position="122"/>
    </location>
</feature>
<dbReference type="AlphaFoldDB" id="A0A4U2Z6G0"/>
<protein>
    <recommendedName>
        <fullName evidence="1">2-Component system ADP-ribosyltransferase domain-containing protein</fullName>
    </recommendedName>
</protein>